<evidence type="ECO:0000256" key="4">
    <source>
        <dbReference type="PROSITE-ProRule" id="PRU00207"/>
    </source>
</evidence>
<dbReference type="PANTHER" id="PTHR10131">
    <property type="entry name" value="TNF RECEPTOR ASSOCIATED FACTOR"/>
    <property type="match status" value="1"/>
</dbReference>
<accession>A0A1U8Q8Z8</accession>
<dbReference type="Gene3D" id="3.30.40.10">
    <property type="entry name" value="Zinc/RING finger domain, C3HC4 (zinc finger)"/>
    <property type="match status" value="1"/>
</dbReference>
<evidence type="ECO:0000313" key="9">
    <source>
        <dbReference type="RefSeq" id="XP_019055244.1"/>
    </source>
</evidence>
<evidence type="ECO:0000256" key="3">
    <source>
        <dbReference type="ARBA" id="ARBA00022833"/>
    </source>
</evidence>
<feature type="domain" description="TRAF-type" evidence="5">
    <location>
        <begin position="216"/>
        <end position="267"/>
    </location>
</feature>
<sequence>MDVPVKDLGPNNNKLEAVKEGCPLFHCDLYDSEVVHKIAQIFLPGLATACVDNTTGGLFKDPSLVAVDMRKEMVEYLTQRSESYIAESMIQEDCPDIELSEHPTDIISDFIDDFISSKRNLFTRVSSWLLSENREDKIDDIVEEMEINGFWLMDRREAIAWTLLKNVDFKNTFYCKMKFDTTEELAEHGSKCIFRSVSCMNKDCTASFCAVHMEKHDSVCPLKVLPCEQKCSENIIRCEMDRHCITVCPMKLVNCPFYMVGCQCSIPQCMIGKHCQDFLYSHLHCILQIIHKEASEKDLKLRVELLEKSSSLAQLSETQDIRSLIFMVKELEAKVDPPEHVITN</sequence>
<dbReference type="STRING" id="4432.A0A1U8Q8Z8"/>
<dbReference type="RefSeq" id="XP_019055244.1">
    <property type="nucleotide sequence ID" value="XM_019199699.1"/>
</dbReference>
<evidence type="ECO:0000259" key="5">
    <source>
        <dbReference type="PROSITE" id="PS50145"/>
    </source>
</evidence>
<keyword evidence="2 4" id="KW-0863">Zinc-finger</keyword>
<dbReference type="eggNOG" id="ENOG502QSC3">
    <property type="taxonomic scope" value="Eukaryota"/>
</dbReference>
<dbReference type="OMA" id="KSIDMKC"/>
<evidence type="ECO:0000313" key="8">
    <source>
        <dbReference type="RefSeq" id="XP_010273092.1"/>
    </source>
</evidence>
<evidence type="ECO:0000313" key="7">
    <source>
        <dbReference type="RefSeq" id="XP_010273083.1"/>
    </source>
</evidence>
<dbReference type="OrthoDB" id="1737200at2759"/>
<evidence type="ECO:0000256" key="1">
    <source>
        <dbReference type="ARBA" id="ARBA00022723"/>
    </source>
</evidence>
<dbReference type="RefSeq" id="XP_010273092.1">
    <property type="nucleotide sequence ID" value="XM_010274790.2"/>
</dbReference>
<dbReference type="GO" id="GO:0005737">
    <property type="term" value="C:cytoplasm"/>
    <property type="evidence" value="ECO:0000318"/>
    <property type="project" value="GO_Central"/>
</dbReference>
<dbReference type="Pfam" id="PF02176">
    <property type="entry name" value="zf-TRAF"/>
    <property type="match status" value="1"/>
</dbReference>
<evidence type="ECO:0000313" key="6">
    <source>
        <dbReference type="Proteomes" id="UP000189703"/>
    </source>
</evidence>
<name>A0A1U8Q8Z8_NELNU</name>
<gene>
    <name evidence="7 8 9" type="primary">LOC104608720</name>
</gene>
<dbReference type="AlphaFoldDB" id="A0A1U8Q8Z8"/>
<dbReference type="PANTHER" id="PTHR10131:SF161">
    <property type="entry name" value="F26K24.24 PROTEIN"/>
    <property type="match status" value="1"/>
</dbReference>
<keyword evidence="6" id="KW-1185">Reference proteome</keyword>
<keyword evidence="3 4" id="KW-0862">Zinc</keyword>
<proteinExistence type="predicted"/>
<reference evidence="7 8" key="1">
    <citation type="submission" date="2025-04" db="UniProtKB">
        <authorList>
            <consortium name="RefSeq"/>
        </authorList>
    </citation>
    <scope>IDENTIFICATION</scope>
</reference>
<keyword evidence="1 4" id="KW-0479">Metal-binding</keyword>
<dbReference type="InterPro" id="IPR001293">
    <property type="entry name" value="Znf_TRAF"/>
</dbReference>
<dbReference type="RefSeq" id="XP_010273083.1">
    <property type="nucleotide sequence ID" value="XM_010274781.2"/>
</dbReference>
<dbReference type="KEGG" id="nnu:104608720"/>
<evidence type="ECO:0000256" key="2">
    <source>
        <dbReference type="ARBA" id="ARBA00022771"/>
    </source>
</evidence>
<dbReference type="PROSITE" id="PS50145">
    <property type="entry name" value="ZF_TRAF"/>
    <property type="match status" value="1"/>
</dbReference>
<dbReference type="InterPro" id="IPR013083">
    <property type="entry name" value="Znf_RING/FYVE/PHD"/>
</dbReference>
<dbReference type="GO" id="GO:0008270">
    <property type="term" value="F:zinc ion binding"/>
    <property type="evidence" value="ECO:0007669"/>
    <property type="project" value="UniProtKB-KW"/>
</dbReference>
<dbReference type="Proteomes" id="UP000189703">
    <property type="component" value="Unplaced"/>
</dbReference>
<organism evidence="6 9">
    <name type="scientific">Nelumbo nucifera</name>
    <name type="common">Sacred lotus</name>
    <dbReference type="NCBI Taxonomy" id="4432"/>
    <lineage>
        <taxon>Eukaryota</taxon>
        <taxon>Viridiplantae</taxon>
        <taxon>Streptophyta</taxon>
        <taxon>Embryophyta</taxon>
        <taxon>Tracheophyta</taxon>
        <taxon>Spermatophyta</taxon>
        <taxon>Magnoliopsida</taxon>
        <taxon>Proteales</taxon>
        <taxon>Nelumbonaceae</taxon>
        <taxon>Nelumbo</taxon>
    </lineage>
</organism>
<dbReference type="GeneID" id="104608720"/>
<protein>
    <submittedName>
        <fullName evidence="7 8">Uncharacterized protein LOC104608720</fullName>
    </submittedName>
</protein>
<feature type="zinc finger region" description="TRAF-type" evidence="4">
    <location>
        <begin position="216"/>
        <end position="267"/>
    </location>
</feature>